<accession>A0A7I7RW87</accession>
<dbReference type="Proteomes" id="UP000467428">
    <property type="component" value="Chromosome"/>
</dbReference>
<evidence type="ECO:0000313" key="2">
    <source>
        <dbReference type="EMBL" id="BBY48246.1"/>
    </source>
</evidence>
<protein>
    <submittedName>
        <fullName evidence="2">Uncharacterized protein</fullName>
    </submittedName>
</protein>
<organism evidence="2 3">
    <name type="scientific">Mycolicibacterium arabiense</name>
    <dbReference type="NCBI Taxonomy" id="1286181"/>
    <lineage>
        <taxon>Bacteria</taxon>
        <taxon>Bacillati</taxon>
        <taxon>Actinomycetota</taxon>
        <taxon>Actinomycetes</taxon>
        <taxon>Mycobacteriales</taxon>
        <taxon>Mycobacteriaceae</taxon>
        <taxon>Mycolicibacterium</taxon>
    </lineage>
</organism>
<evidence type="ECO:0000313" key="3">
    <source>
        <dbReference type="Proteomes" id="UP000467428"/>
    </source>
</evidence>
<feature type="region of interest" description="Disordered" evidence="1">
    <location>
        <begin position="81"/>
        <end position="117"/>
    </location>
</feature>
<evidence type="ECO:0000256" key="1">
    <source>
        <dbReference type="SAM" id="MobiDB-lite"/>
    </source>
</evidence>
<feature type="compositionally biased region" description="Basic residues" evidence="1">
    <location>
        <begin position="103"/>
        <end position="117"/>
    </location>
</feature>
<dbReference type="KEGG" id="marz:MARA_17140"/>
<geneLocation type="plasmid" evidence="3">
    <name>pjcm18538 dna</name>
</geneLocation>
<keyword evidence="3" id="KW-1185">Reference proteome</keyword>
<reference evidence="2 3" key="1">
    <citation type="journal article" date="2019" name="Emerg. Microbes Infect.">
        <title>Comprehensive subspecies identification of 175 nontuberculous mycobacteria species based on 7547 genomic profiles.</title>
        <authorList>
            <person name="Matsumoto Y."/>
            <person name="Kinjo T."/>
            <person name="Motooka D."/>
            <person name="Nabeya D."/>
            <person name="Jung N."/>
            <person name="Uechi K."/>
            <person name="Horii T."/>
            <person name="Iida T."/>
            <person name="Fujita J."/>
            <person name="Nakamura S."/>
        </authorList>
    </citation>
    <scope>NUCLEOTIDE SEQUENCE [LARGE SCALE GENOMIC DNA]</scope>
    <source>
        <strain evidence="2 3">JCM 18538</strain>
    </source>
</reference>
<dbReference type="AlphaFoldDB" id="A0A7I7RW87"/>
<gene>
    <name evidence="2" type="ORF">MARA_17140</name>
</gene>
<proteinExistence type="predicted"/>
<dbReference type="EMBL" id="AP022593">
    <property type="protein sequence ID" value="BBY48246.1"/>
    <property type="molecule type" value="Genomic_DNA"/>
</dbReference>
<name>A0A7I7RW87_9MYCO</name>
<sequence length="117" mass="13075">MAAINSATEWVSVSVSIRSAAAARNAAAASARLGAIHRTLVRGSDKKGRPVAGETVVTHEFWRIIECWLVSRVKPFRVTQPNTRRHLTAQPPPHRERAQTPARARRVARRHARSREK</sequence>